<dbReference type="eggNOG" id="COG0372">
    <property type="taxonomic scope" value="Bacteria"/>
</dbReference>
<dbReference type="STRING" id="1220589.CD32_15480"/>
<sequence>MSTTKGLEGIVAAESKISSIIDDTLTYVGYNIDDLTNNASFEEIIYLLWHTRLPKADELAELKQQLADNMDVPAAIYDLFKSMPLNTVHPMAALRTAVSLLGTFDEEADVMETEANYRKAIRLQAKIATVVTAFSRIRKGLEPIAPKPELGYAANFLYMLSGEEPEAIAIEAFDKALILHADHELNASTFTARVCVATLSDVYSGVTAAIGALKGPLHGGANEQVMKMLSEIGSIDNVESYIQGKLDNKEKIMGFGHRVYRKGDPRAPHLREMSQKLTALTGKPELYEMSVKIHDMIVEQKGLPANVDFFSASVYDSLGIEHDLFTPIFAVSRTSGWVAHILEQYANNRLIRPRAEYVGPGMQKYVPINER</sequence>
<comment type="catalytic activity">
    <reaction evidence="5">
        <text>oxaloacetate + acetyl-CoA + H2O = citrate + CoA + H(+)</text>
        <dbReference type="Rhea" id="RHEA:16845"/>
        <dbReference type="ChEBI" id="CHEBI:15377"/>
        <dbReference type="ChEBI" id="CHEBI:15378"/>
        <dbReference type="ChEBI" id="CHEBI:16452"/>
        <dbReference type="ChEBI" id="CHEBI:16947"/>
        <dbReference type="ChEBI" id="CHEBI:57287"/>
        <dbReference type="ChEBI" id="CHEBI:57288"/>
        <dbReference type="EC" id="2.3.3.16"/>
    </reaction>
</comment>
<dbReference type="AlphaFoldDB" id="A0A0A3IEP6"/>
<evidence type="ECO:0000256" key="7">
    <source>
        <dbReference type="PIRSR" id="PIRSR001369-1"/>
    </source>
</evidence>
<dbReference type="Gene3D" id="1.10.230.10">
    <property type="entry name" value="Cytochrome P450-Terp, domain 2"/>
    <property type="match status" value="1"/>
</dbReference>
<dbReference type="EMBL" id="JPVP01000058">
    <property type="protein sequence ID" value="KGR83246.1"/>
    <property type="molecule type" value="Genomic_DNA"/>
</dbReference>
<feature type="active site" evidence="7">
    <location>
        <position position="308"/>
    </location>
</feature>
<organism evidence="9 10">
    <name type="scientific">Lysinibacillus odysseyi 34hs-1 = NBRC 100172</name>
    <dbReference type="NCBI Taxonomy" id="1220589"/>
    <lineage>
        <taxon>Bacteria</taxon>
        <taxon>Bacillati</taxon>
        <taxon>Bacillota</taxon>
        <taxon>Bacilli</taxon>
        <taxon>Bacillales</taxon>
        <taxon>Bacillaceae</taxon>
        <taxon>Lysinibacillus</taxon>
    </lineage>
</organism>
<dbReference type="OrthoDB" id="9800864at2"/>
<evidence type="ECO:0000256" key="1">
    <source>
        <dbReference type="ARBA" id="ARBA00004751"/>
    </source>
</evidence>
<evidence type="ECO:0000256" key="2">
    <source>
        <dbReference type="ARBA" id="ARBA00010566"/>
    </source>
</evidence>
<dbReference type="SUPFAM" id="SSF48256">
    <property type="entry name" value="Citrate synthase"/>
    <property type="match status" value="1"/>
</dbReference>
<dbReference type="GO" id="GO:0036440">
    <property type="term" value="F:citrate synthase activity"/>
    <property type="evidence" value="ECO:0007669"/>
    <property type="project" value="UniProtKB-EC"/>
</dbReference>
<evidence type="ECO:0000313" key="9">
    <source>
        <dbReference type="EMBL" id="KGR83246.1"/>
    </source>
</evidence>
<dbReference type="InterPro" id="IPR011278">
    <property type="entry name" value="2-MeCitrate/Citrate_synth_II"/>
</dbReference>
<dbReference type="Pfam" id="PF00285">
    <property type="entry name" value="Citrate_synt"/>
    <property type="match status" value="1"/>
</dbReference>
<evidence type="ECO:0000256" key="6">
    <source>
        <dbReference type="PIRNR" id="PIRNR001369"/>
    </source>
</evidence>
<evidence type="ECO:0000256" key="4">
    <source>
        <dbReference type="ARBA" id="ARBA00022679"/>
    </source>
</evidence>
<comment type="caution">
    <text evidence="9">The sequence shown here is derived from an EMBL/GenBank/DDBJ whole genome shotgun (WGS) entry which is preliminary data.</text>
</comment>
<name>A0A0A3IEP6_9BACI</name>
<dbReference type="Gene3D" id="1.10.580.10">
    <property type="entry name" value="Citrate Synthase, domain 1"/>
    <property type="match status" value="1"/>
</dbReference>
<evidence type="ECO:0000313" key="10">
    <source>
        <dbReference type="Proteomes" id="UP000030437"/>
    </source>
</evidence>
<protein>
    <recommendedName>
        <fullName evidence="6">Citrate synthase</fullName>
    </recommendedName>
</protein>
<feature type="active site" evidence="7">
    <location>
        <position position="257"/>
    </location>
</feature>
<comment type="pathway">
    <text evidence="1">Carbohydrate metabolism; tricarboxylic acid cycle; isocitrate from oxaloacetate: step 1/2.</text>
</comment>
<dbReference type="GO" id="GO:0005975">
    <property type="term" value="P:carbohydrate metabolic process"/>
    <property type="evidence" value="ECO:0007669"/>
    <property type="project" value="TreeGrafter"/>
</dbReference>
<dbReference type="PIRSF" id="PIRSF001369">
    <property type="entry name" value="Citrate_synth"/>
    <property type="match status" value="1"/>
</dbReference>
<dbReference type="PANTHER" id="PTHR11739:SF4">
    <property type="entry name" value="CITRATE SYNTHASE, PEROXISOMAL"/>
    <property type="match status" value="1"/>
</dbReference>
<dbReference type="InterPro" id="IPR036969">
    <property type="entry name" value="Citrate_synthase_sf"/>
</dbReference>
<accession>A0A0A3IEP6</accession>
<dbReference type="NCBIfam" id="TIGR01800">
    <property type="entry name" value="cit_synth_II"/>
    <property type="match status" value="1"/>
</dbReference>
<dbReference type="InterPro" id="IPR016142">
    <property type="entry name" value="Citrate_synth-like_lrg_a-sub"/>
</dbReference>
<dbReference type="InterPro" id="IPR016143">
    <property type="entry name" value="Citrate_synth-like_sm_a-sub"/>
</dbReference>
<reference evidence="9 10" key="1">
    <citation type="submission" date="2014-02" db="EMBL/GenBank/DDBJ databases">
        <title>Draft genome sequence of Lysinibacillus odysseyi NBRC 100172.</title>
        <authorList>
            <person name="Zhang F."/>
            <person name="Wang G."/>
            <person name="Zhang L."/>
        </authorList>
    </citation>
    <scope>NUCLEOTIDE SEQUENCE [LARGE SCALE GENOMIC DNA]</scope>
    <source>
        <strain evidence="9 10">NBRC 100172</strain>
    </source>
</reference>
<dbReference type="GO" id="GO:0005829">
    <property type="term" value="C:cytosol"/>
    <property type="evidence" value="ECO:0007669"/>
    <property type="project" value="TreeGrafter"/>
</dbReference>
<dbReference type="UniPathway" id="UPA00223"/>
<keyword evidence="4 6" id="KW-0808">Transferase</keyword>
<comment type="similarity">
    <text evidence="2 6 8">Belongs to the citrate synthase family.</text>
</comment>
<dbReference type="GO" id="GO:0006099">
    <property type="term" value="P:tricarboxylic acid cycle"/>
    <property type="evidence" value="ECO:0007669"/>
    <property type="project" value="UniProtKB-UniPathway"/>
</dbReference>
<dbReference type="InterPro" id="IPR019810">
    <property type="entry name" value="Citrate_synthase_AS"/>
</dbReference>
<dbReference type="CDD" id="cd06110">
    <property type="entry name" value="BSuCS-II_like"/>
    <property type="match status" value="1"/>
</dbReference>
<dbReference type="NCBIfam" id="NF010638">
    <property type="entry name" value="PRK14035.1"/>
    <property type="match status" value="1"/>
</dbReference>
<dbReference type="PANTHER" id="PTHR11739">
    <property type="entry name" value="CITRATE SYNTHASE"/>
    <property type="match status" value="1"/>
</dbReference>
<keyword evidence="10" id="KW-1185">Reference proteome</keyword>
<dbReference type="PROSITE" id="PS00480">
    <property type="entry name" value="CITRATE_SYNTHASE"/>
    <property type="match status" value="1"/>
</dbReference>
<keyword evidence="9" id="KW-0012">Acyltransferase</keyword>
<dbReference type="FunFam" id="1.10.230.10:FF:000003">
    <property type="entry name" value="Citrate synthase"/>
    <property type="match status" value="1"/>
</dbReference>
<dbReference type="PRINTS" id="PR00143">
    <property type="entry name" value="CITRTSNTHASE"/>
</dbReference>
<dbReference type="InterPro" id="IPR002020">
    <property type="entry name" value="Citrate_synthase"/>
</dbReference>
<evidence type="ECO:0000256" key="8">
    <source>
        <dbReference type="RuleBase" id="RU003406"/>
    </source>
</evidence>
<keyword evidence="3" id="KW-0816">Tricarboxylic acid cycle</keyword>
<evidence type="ECO:0000256" key="3">
    <source>
        <dbReference type="ARBA" id="ARBA00022532"/>
    </source>
</evidence>
<dbReference type="NCBIfam" id="NF010637">
    <property type="entry name" value="PRK14034.1"/>
    <property type="match status" value="1"/>
</dbReference>
<dbReference type="InterPro" id="IPR024176">
    <property type="entry name" value="Citrate_synthase_bac-typ"/>
</dbReference>
<evidence type="ECO:0000256" key="5">
    <source>
        <dbReference type="ARBA" id="ARBA00049288"/>
    </source>
</evidence>
<dbReference type="Proteomes" id="UP000030437">
    <property type="component" value="Unassembled WGS sequence"/>
</dbReference>
<proteinExistence type="inferred from homology"/>
<gene>
    <name evidence="9" type="ORF">CD32_15480</name>
</gene>
<dbReference type="RefSeq" id="WP_036156255.1">
    <property type="nucleotide sequence ID" value="NZ_AVCX01000003.1"/>
</dbReference>